<gene>
    <name evidence="16" type="primary">LOC117645727</name>
</gene>
<dbReference type="Gene3D" id="1.10.630.10">
    <property type="entry name" value="Cytochrome P450"/>
    <property type="match status" value="1"/>
</dbReference>
<dbReference type="InterPro" id="IPR017972">
    <property type="entry name" value="Cyt_P450_CS"/>
</dbReference>
<keyword evidence="5 13" id="KW-0349">Heme</keyword>
<evidence type="ECO:0000256" key="5">
    <source>
        <dbReference type="ARBA" id="ARBA00022617"/>
    </source>
</evidence>
<dbReference type="GO" id="GO:0004497">
    <property type="term" value="F:monooxygenase activity"/>
    <property type="evidence" value="ECO:0007669"/>
    <property type="project" value="UniProtKB-KW"/>
</dbReference>
<dbReference type="PROSITE" id="PS00086">
    <property type="entry name" value="CYTOCHROME_P450"/>
    <property type="match status" value="1"/>
</dbReference>
<keyword evidence="15" id="KW-1185">Reference proteome</keyword>
<accession>A0A6P8YWQ3</accession>
<keyword evidence="11 14" id="KW-0503">Monooxygenase</keyword>
<evidence type="ECO:0000256" key="10">
    <source>
        <dbReference type="ARBA" id="ARBA00023004"/>
    </source>
</evidence>
<evidence type="ECO:0000256" key="2">
    <source>
        <dbReference type="ARBA" id="ARBA00004174"/>
    </source>
</evidence>
<evidence type="ECO:0000256" key="6">
    <source>
        <dbReference type="ARBA" id="ARBA00022723"/>
    </source>
</evidence>
<evidence type="ECO:0000313" key="15">
    <source>
        <dbReference type="Proteomes" id="UP000515158"/>
    </source>
</evidence>
<evidence type="ECO:0000256" key="3">
    <source>
        <dbReference type="ARBA" id="ARBA00004406"/>
    </source>
</evidence>
<dbReference type="PRINTS" id="PR00463">
    <property type="entry name" value="EP450I"/>
</dbReference>
<keyword evidence="6 13" id="KW-0479">Metal-binding</keyword>
<dbReference type="PANTHER" id="PTHR24291:SF189">
    <property type="entry name" value="CYTOCHROME P450 4C3-RELATED"/>
    <property type="match status" value="1"/>
</dbReference>
<comment type="cofactor">
    <cofactor evidence="1 13">
        <name>heme</name>
        <dbReference type="ChEBI" id="CHEBI:30413"/>
    </cofactor>
</comment>
<comment type="subcellular location">
    <subcellularLocation>
        <location evidence="3">Endoplasmic reticulum membrane</location>
        <topology evidence="3">Peripheral membrane protein</topology>
    </subcellularLocation>
    <subcellularLocation>
        <location evidence="2">Microsome membrane</location>
        <topology evidence="2">Peripheral membrane protein</topology>
    </subcellularLocation>
</comment>
<name>A0A6P8YWQ3_THRPL</name>
<keyword evidence="7" id="KW-0256">Endoplasmic reticulum</keyword>
<keyword evidence="8" id="KW-0492">Microsome</keyword>
<evidence type="ECO:0000313" key="16">
    <source>
        <dbReference type="RefSeq" id="XP_034241980.1"/>
    </source>
</evidence>
<dbReference type="InterPro" id="IPR050196">
    <property type="entry name" value="Cytochrome_P450_Monoox"/>
</dbReference>
<dbReference type="GO" id="GO:0016705">
    <property type="term" value="F:oxidoreductase activity, acting on paired donors, with incorporation or reduction of molecular oxygen"/>
    <property type="evidence" value="ECO:0007669"/>
    <property type="project" value="InterPro"/>
</dbReference>
<proteinExistence type="inferred from homology"/>
<evidence type="ECO:0000256" key="7">
    <source>
        <dbReference type="ARBA" id="ARBA00022824"/>
    </source>
</evidence>
<dbReference type="PRINTS" id="PR00385">
    <property type="entry name" value="P450"/>
</dbReference>
<organism evidence="16">
    <name type="scientific">Thrips palmi</name>
    <name type="common">Melon thrips</name>
    <dbReference type="NCBI Taxonomy" id="161013"/>
    <lineage>
        <taxon>Eukaryota</taxon>
        <taxon>Metazoa</taxon>
        <taxon>Ecdysozoa</taxon>
        <taxon>Arthropoda</taxon>
        <taxon>Hexapoda</taxon>
        <taxon>Insecta</taxon>
        <taxon>Pterygota</taxon>
        <taxon>Neoptera</taxon>
        <taxon>Paraneoptera</taxon>
        <taxon>Thysanoptera</taxon>
        <taxon>Terebrantia</taxon>
        <taxon>Thripoidea</taxon>
        <taxon>Thripidae</taxon>
        <taxon>Thrips</taxon>
    </lineage>
</organism>
<dbReference type="GO" id="GO:0005789">
    <property type="term" value="C:endoplasmic reticulum membrane"/>
    <property type="evidence" value="ECO:0007669"/>
    <property type="project" value="UniProtKB-SubCell"/>
</dbReference>
<evidence type="ECO:0000256" key="9">
    <source>
        <dbReference type="ARBA" id="ARBA00023002"/>
    </source>
</evidence>
<evidence type="ECO:0000256" key="1">
    <source>
        <dbReference type="ARBA" id="ARBA00001971"/>
    </source>
</evidence>
<evidence type="ECO:0000256" key="13">
    <source>
        <dbReference type="PIRSR" id="PIRSR602401-1"/>
    </source>
</evidence>
<keyword evidence="10 13" id="KW-0408">Iron</keyword>
<comment type="similarity">
    <text evidence="4 14">Belongs to the cytochrome P450 family.</text>
</comment>
<reference evidence="16" key="1">
    <citation type="submission" date="2025-08" db="UniProtKB">
        <authorList>
            <consortium name="RefSeq"/>
        </authorList>
    </citation>
    <scope>IDENTIFICATION</scope>
    <source>
        <tissue evidence="16">Total insect</tissue>
    </source>
</reference>
<dbReference type="GO" id="GO:0005506">
    <property type="term" value="F:iron ion binding"/>
    <property type="evidence" value="ECO:0007669"/>
    <property type="project" value="InterPro"/>
</dbReference>
<dbReference type="InterPro" id="IPR036396">
    <property type="entry name" value="Cyt_P450_sf"/>
</dbReference>
<keyword evidence="9 14" id="KW-0560">Oxidoreductase</keyword>
<dbReference type="Pfam" id="PF00067">
    <property type="entry name" value="p450"/>
    <property type="match status" value="1"/>
</dbReference>
<dbReference type="CDD" id="cd20628">
    <property type="entry name" value="CYP4"/>
    <property type="match status" value="1"/>
</dbReference>
<evidence type="ECO:0000256" key="12">
    <source>
        <dbReference type="ARBA" id="ARBA00023136"/>
    </source>
</evidence>
<dbReference type="InParanoid" id="A0A6P8YWQ3"/>
<evidence type="ECO:0000256" key="8">
    <source>
        <dbReference type="ARBA" id="ARBA00022848"/>
    </source>
</evidence>
<evidence type="ECO:0000256" key="14">
    <source>
        <dbReference type="RuleBase" id="RU000461"/>
    </source>
</evidence>
<dbReference type="RefSeq" id="XP_034241980.1">
    <property type="nucleotide sequence ID" value="XM_034386089.1"/>
</dbReference>
<dbReference type="PANTHER" id="PTHR24291">
    <property type="entry name" value="CYTOCHROME P450 FAMILY 4"/>
    <property type="match status" value="1"/>
</dbReference>
<dbReference type="GO" id="GO:0020037">
    <property type="term" value="F:heme binding"/>
    <property type="evidence" value="ECO:0007669"/>
    <property type="project" value="InterPro"/>
</dbReference>
<sequence>MGPALSCLAAVAVFLLLVRFAAFAARRFAGRRRRAAFNALPGFGVSLPLVGDLPHLVAPGRLLANGLAMFARFGPTWRLWLGPLPVVVLSRPEDYEVVMGKFIGKPRHLYGTVETFFGTGLATLNGSVWRGHRKHLTPAFHFRILEQYVGVFERKAVALADRLQARVNGDGFNVFPPFAFATNDTIFETAFGLDESANRAVDPERRQAFVNAMEDAFLVMQTRVLKPWLLLDWVFNLTDDGRRFKEADRMIDEFAGRVILDKKQHRDRAAGNSFLDLMMKADDDQVLSDAEIRGELRTFISVQQTSATIMSFVMVMLALHPQVQQRVVAEAVEELGAEGGVSFSSLTGLKFLERVLKETMRLYPVLPVFARDVTEDVVLTDGTVPAGCCVAVAAVYTHRDPALWEHAGRFDPDRFLPERCAGRHPYSYLPFSAGPRNCIGQKYAMLQMKAVLATLLRRFEVAPAKGCATMAEVEAQTDVNIFLTLPKGFNIRLLPVQSVYDDAVIMLSPPMKRNPRVREEPCQ</sequence>
<dbReference type="AlphaFoldDB" id="A0A6P8YWQ3"/>
<dbReference type="KEGG" id="tpal:117645727"/>
<keyword evidence="12" id="KW-0472">Membrane</keyword>
<dbReference type="OrthoDB" id="1470350at2759"/>
<evidence type="ECO:0000256" key="11">
    <source>
        <dbReference type="ARBA" id="ARBA00023033"/>
    </source>
</evidence>
<dbReference type="Proteomes" id="UP000515158">
    <property type="component" value="Unplaced"/>
</dbReference>
<dbReference type="InterPro" id="IPR001128">
    <property type="entry name" value="Cyt_P450"/>
</dbReference>
<feature type="binding site" description="axial binding residue" evidence="13">
    <location>
        <position position="438"/>
    </location>
    <ligand>
        <name>heme</name>
        <dbReference type="ChEBI" id="CHEBI:30413"/>
    </ligand>
    <ligandPart>
        <name>Fe</name>
        <dbReference type="ChEBI" id="CHEBI:18248"/>
    </ligandPart>
</feature>
<dbReference type="GeneID" id="117645727"/>
<evidence type="ECO:0000256" key="4">
    <source>
        <dbReference type="ARBA" id="ARBA00010617"/>
    </source>
</evidence>
<dbReference type="InterPro" id="IPR002401">
    <property type="entry name" value="Cyt_P450_E_grp-I"/>
</dbReference>
<dbReference type="SUPFAM" id="SSF48264">
    <property type="entry name" value="Cytochrome P450"/>
    <property type="match status" value="1"/>
</dbReference>
<protein>
    <submittedName>
        <fullName evidence="16">Cytochrome P450 4C1-like</fullName>
    </submittedName>
</protein>